<name>A0A3D8YH70_9BACT</name>
<dbReference type="AlphaFoldDB" id="A0A3D8YH70"/>
<keyword evidence="2" id="KW-1185">Reference proteome</keyword>
<proteinExistence type="predicted"/>
<dbReference type="Proteomes" id="UP000256373">
    <property type="component" value="Unassembled WGS sequence"/>
</dbReference>
<evidence type="ECO:0000313" key="2">
    <source>
        <dbReference type="Proteomes" id="UP000256373"/>
    </source>
</evidence>
<dbReference type="EMBL" id="QNUL01000001">
    <property type="protein sequence ID" value="REA64035.1"/>
    <property type="molecule type" value="Genomic_DNA"/>
</dbReference>
<protein>
    <submittedName>
        <fullName evidence="1">Uncharacterized protein</fullName>
    </submittedName>
</protein>
<reference evidence="1 2" key="1">
    <citation type="submission" date="2018-07" db="EMBL/GenBank/DDBJ databases">
        <title>Dyadobacter roseus sp. nov., isolated from rose rhizosphere soil.</title>
        <authorList>
            <person name="Chen L."/>
        </authorList>
    </citation>
    <scope>NUCLEOTIDE SEQUENCE [LARGE SCALE GENOMIC DNA]</scope>
    <source>
        <strain evidence="1 2">RS19</strain>
    </source>
</reference>
<sequence>MVRQRNKNSENYLLNKIKFVLIRIINTNRDAENTSCNILKNAVLSIIISVLFVKIQDVSNFISQIKGLIILFY</sequence>
<comment type="caution">
    <text evidence="1">The sequence shown here is derived from an EMBL/GenBank/DDBJ whole genome shotgun (WGS) entry which is preliminary data.</text>
</comment>
<accession>A0A3D8YH70</accession>
<evidence type="ECO:0000313" key="1">
    <source>
        <dbReference type="EMBL" id="REA64035.1"/>
    </source>
</evidence>
<gene>
    <name evidence="1" type="ORF">DSL64_00260</name>
</gene>
<organism evidence="1 2">
    <name type="scientific">Dyadobacter luteus</name>
    <dbReference type="NCBI Taxonomy" id="2259619"/>
    <lineage>
        <taxon>Bacteria</taxon>
        <taxon>Pseudomonadati</taxon>
        <taxon>Bacteroidota</taxon>
        <taxon>Cytophagia</taxon>
        <taxon>Cytophagales</taxon>
        <taxon>Spirosomataceae</taxon>
        <taxon>Dyadobacter</taxon>
    </lineage>
</organism>